<dbReference type="OrthoDB" id="5987460at2759"/>
<reference evidence="2 3" key="1">
    <citation type="submission" date="2020-06" db="EMBL/GenBank/DDBJ databases">
        <authorList>
            <person name="Li R."/>
            <person name="Bekaert M."/>
        </authorList>
    </citation>
    <scope>NUCLEOTIDE SEQUENCE [LARGE SCALE GENOMIC DNA]</scope>
    <source>
        <strain evidence="3">wild</strain>
    </source>
</reference>
<evidence type="ECO:0000313" key="2">
    <source>
        <dbReference type="EMBL" id="CAC5417173.1"/>
    </source>
</evidence>
<evidence type="ECO:0000256" key="1">
    <source>
        <dbReference type="SAM" id="MobiDB-lite"/>
    </source>
</evidence>
<feature type="compositionally biased region" description="Acidic residues" evidence="1">
    <location>
        <begin position="351"/>
        <end position="390"/>
    </location>
</feature>
<evidence type="ECO:0000313" key="3">
    <source>
        <dbReference type="Proteomes" id="UP000507470"/>
    </source>
</evidence>
<proteinExistence type="predicted"/>
<dbReference type="AlphaFoldDB" id="A0A6J8EB34"/>
<sequence>MEKDFNRITSNIPCKYRSYELKSIERLIAVISCCGKFIEENPILAGEKEIFASVIVPKLSKLQLKGEQLKENLRNMIQKEAFISDFGIIHERSKELLDFLSELDVVNRKPRQVDLTDAGPGVAVSNFEVKFRDAEIACLHKSDYRIRVHRSRGDSGELFFEYLKHSCSDVQTQLCEYCLQTEWTGPYMQRIPQPIPDLNRPGHFKDVWDTSFLQEDGTSRVRDDWQPRANIIKRFKDGLLNNAEAVTNFAKEFCVNEIHVQAYVTHIVNLKNAQNIRSNDRKLQNVRKIRKQYKDYDWEKLVLDRNLNRLLVHELQTQTVKNREKSDKVKLVTRHVLSNSEKGHNQRVVSDDEAENSGEDVEEVCSDEDEKEESEDEIEESEEEILYWPR</sequence>
<protein>
    <submittedName>
        <fullName evidence="2">Uncharacterized protein</fullName>
    </submittedName>
</protein>
<feature type="region of interest" description="Disordered" evidence="1">
    <location>
        <begin position="341"/>
        <end position="390"/>
    </location>
</feature>
<gene>
    <name evidence="2" type="ORF">MCOR_49717</name>
</gene>
<organism evidence="2 3">
    <name type="scientific">Mytilus coruscus</name>
    <name type="common">Sea mussel</name>
    <dbReference type="NCBI Taxonomy" id="42192"/>
    <lineage>
        <taxon>Eukaryota</taxon>
        <taxon>Metazoa</taxon>
        <taxon>Spiralia</taxon>
        <taxon>Lophotrochozoa</taxon>
        <taxon>Mollusca</taxon>
        <taxon>Bivalvia</taxon>
        <taxon>Autobranchia</taxon>
        <taxon>Pteriomorphia</taxon>
        <taxon>Mytilida</taxon>
        <taxon>Mytiloidea</taxon>
        <taxon>Mytilidae</taxon>
        <taxon>Mytilinae</taxon>
        <taxon>Mytilus</taxon>
    </lineage>
</organism>
<keyword evidence="3" id="KW-1185">Reference proteome</keyword>
<dbReference type="EMBL" id="CACVKT020008730">
    <property type="protein sequence ID" value="CAC5417173.1"/>
    <property type="molecule type" value="Genomic_DNA"/>
</dbReference>
<accession>A0A6J8EB34</accession>
<name>A0A6J8EB34_MYTCO</name>
<dbReference type="Proteomes" id="UP000507470">
    <property type="component" value="Unassembled WGS sequence"/>
</dbReference>